<dbReference type="AlphaFoldDB" id="A0A915P4T5"/>
<accession>A0A915P4T5</accession>
<organism evidence="1 2">
    <name type="scientific">Meloidogyne floridensis</name>
    <dbReference type="NCBI Taxonomy" id="298350"/>
    <lineage>
        <taxon>Eukaryota</taxon>
        <taxon>Metazoa</taxon>
        <taxon>Ecdysozoa</taxon>
        <taxon>Nematoda</taxon>
        <taxon>Chromadorea</taxon>
        <taxon>Rhabditida</taxon>
        <taxon>Tylenchina</taxon>
        <taxon>Tylenchomorpha</taxon>
        <taxon>Tylenchoidea</taxon>
        <taxon>Meloidogynidae</taxon>
        <taxon>Meloidogyninae</taxon>
        <taxon>Meloidogyne</taxon>
    </lineage>
</organism>
<protein>
    <submittedName>
        <fullName evidence="2">WRKY domain-containing protein</fullName>
    </submittedName>
</protein>
<keyword evidence="1" id="KW-1185">Reference proteome</keyword>
<proteinExistence type="predicted"/>
<evidence type="ECO:0000313" key="2">
    <source>
        <dbReference type="WBParaSite" id="scf7180000423232.g10475"/>
    </source>
</evidence>
<name>A0A915P4T5_9BILA</name>
<sequence length="208" mass="24232">MFKLNSSQFIILSEYNKIIKENENLDLNLIQEAILREKISTIIEIGRMECEINLKGNGIQQLTETNSPSQETSQSIQNFPESISRLTEDTSSNLSLTKNNGERNYSSPNWIFLKEVKNNAELETLRCINGVARNRTLIHGIRYACTKTRNKRRFCKFMLLCKFLDSQLRDEGPMHIYYRGEHCHRANIVMPMKKNNINSQSKKKKEKL</sequence>
<dbReference type="WBParaSite" id="scf7180000423232.g10475">
    <property type="protein sequence ID" value="scf7180000423232.g10475"/>
    <property type="gene ID" value="scf7180000423232.g10475"/>
</dbReference>
<dbReference type="Proteomes" id="UP000887560">
    <property type="component" value="Unplaced"/>
</dbReference>
<evidence type="ECO:0000313" key="1">
    <source>
        <dbReference type="Proteomes" id="UP000887560"/>
    </source>
</evidence>
<reference evidence="2" key="1">
    <citation type="submission" date="2022-11" db="UniProtKB">
        <authorList>
            <consortium name="WormBaseParasite"/>
        </authorList>
    </citation>
    <scope>IDENTIFICATION</scope>
</reference>